<gene>
    <name evidence="2" type="ORF">HW423_04135</name>
</gene>
<feature type="transmembrane region" description="Helical" evidence="1">
    <location>
        <begin position="149"/>
        <end position="165"/>
    </location>
</feature>
<name>A0A839A454_9LACT</name>
<sequence length="285" mass="33271">MRQILQLTWIHIVTNYTQKRIFFALILQWMYMYSVLNPILEFTGEFDLKANLFLYPFLHTDPIYIVVITLSFLLILSNIPMNNEMQSYLLQRTSMSKWITSQIIFIIISIIIYLINIILSYVVLTLPYIMFQINAWGKLIGSLNYYPDISNQYGIVINIPSTLIVNYTPLQLFLMTVVMMGLIFLFAGLMLMLFNLLKPGLGLVLYSVFIFLYLAIRHFDKFYGFYISVFSWISLSNISTSNLDGFPTLSFAMSVLTFGIILMLSAIYYIGYNDKLRSRFILWSN</sequence>
<dbReference type="Proteomes" id="UP000571018">
    <property type="component" value="Unassembled WGS sequence"/>
</dbReference>
<evidence type="ECO:0000313" key="2">
    <source>
        <dbReference type="EMBL" id="MBA5728969.1"/>
    </source>
</evidence>
<feature type="transmembrane region" description="Helical" evidence="1">
    <location>
        <begin position="223"/>
        <end position="243"/>
    </location>
</feature>
<evidence type="ECO:0000313" key="3">
    <source>
        <dbReference type="Proteomes" id="UP000571018"/>
    </source>
</evidence>
<feature type="transmembrane region" description="Helical" evidence="1">
    <location>
        <begin position="249"/>
        <end position="270"/>
    </location>
</feature>
<keyword evidence="1" id="KW-0472">Membrane</keyword>
<dbReference type="AlphaFoldDB" id="A0A839A454"/>
<keyword evidence="1" id="KW-1133">Transmembrane helix</keyword>
<accession>A0A839A454</accession>
<keyword evidence="3" id="KW-1185">Reference proteome</keyword>
<comment type="caution">
    <text evidence="2">The sequence shown here is derived from an EMBL/GenBank/DDBJ whole genome shotgun (WGS) entry which is preliminary data.</text>
</comment>
<feature type="transmembrane region" description="Helical" evidence="1">
    <location>
        <begin position="21"/>
        <end position="43"/>
    </location>
</feature>
<feature type="transmembrane region" description="Helical" evidence="1">
    <location>
        <begin position="200"/>
        <end position="216"/>
    </location>
</feature>
<protein>
    <submittedName>
        <fullName evidence="2">Uncharacterized protein</fullName>
    </submittedName>
</protein>
<organism evidence="2 3">
    <name type="scientific">Ruoffia halotolerans</name>
    <dbReference type="NCBI Taxonomy" id="2748684"/>
    <lineage>
        <taxon>Bacteria</taxon>
        <taxon>Bacillati</taxon>
        <taxon>Bacillota</taxon>
        <taxon>Bacilli</taxon>
        <taxon>Lactobacillales</taxon>
        <taxon>Aerococcaceae</taxon>
        <taxon>Ruoffia</taxon>
    </lineage>
</organism>
<evidence type="ECO:0000256" key="1">
    <source>
        <dbReference type="SAM" id="Phobius"/>
    </source>
</evidence>
<keyword evidence="1" id="KW-0812">Transmembrane</keyword>
<feature type="transmembrane region" description="Helical" evidence="1">
    <location>
        <begin position="63"/>
        <end position="82"/>
    </location>
</feature>
<dbReference type="RefSeq" id="WP_218930683.1">
    <property type="nucleotide sequence ID" value="NZ_JACAOA010000007.1"/>
</dbReference>
<feature type="transmembrane region" description="Helical" evidence="1">
    <location>
        <begin position="103"/>
        <end position="129"/>
    </location>
</feature>
<feature type="transmembrane region" description="Helical" evidence="1">
    <location>
        <begin position="172"/>
        <end position="194"/>
    </location>
</feature>
<dbReference type="EMBL" id="JACAOA010000007">
    <property type="protein sequence ID" value="MBA5728969.1"/>
    <property type="molecule type" value="Genomic_DNA"/>
</dbReference>
<proteinExistence type="predicted"/>
<reference evidence="2 3" key="1">
    <citation type="submission" date="2020-06" db="EMBL/GenBank/DDBJ databases">
        <title>Reclassification of Facklamia ignava, Facklamia soureckii and Facklami tabacinasalis as Falseniella iganva gen. nov., comb. nov., Hutsoniella ignava gen. nov., comb. nov., and Ruoffia tabacinasalis gen. nov., comb. nov and description of Ruoffia haltotolerans sp. nov., isolated from hypersaline Inland Sea of Qatar.</title>
        <authorList>
            <person name="Fotedar R."/>
            <person name="Sankaranarayanan K."/>
            <person name="Lawson P."/>
            <person name="Caldwell M."/>
            <person name="Zeyara A."/>
            <person name="Al Malki A."/>
            <person name="Ali M."/>
        </authorList>
    </citation>
    <scope>NUCLEOTIDE SEQUENCE [LARGE SCALE GENOMIC DNA]</scope>
    <source>
        <strain evidence="2 3">INB8</strain>
    </source>
</reference>